<dbReference type="Proteomes" id="UP000503088">
    <property type="component" value="Chromosome"/>
</dbReference>
<sequence length="59" mass="6831">MTHDENITVAKAGLYRIFYKQSSNVEEGKKIIQERIENHQSVIFIAIENHVKDVMVLDS</sequence>
<organism evidence="1 2">
    <name type="scientific">Kroppenstedtia pulmonis</name>
    <dbReference type="NCBI Taxonomy" id="1380685"/>
    <lineage>
        <taxon>Bacteria</taxon>
        <taxon>Bacillati</taxon>
        <taxon>Bacillota</taxon>
        <taxon>Bacilli</taxon>
        <taxon>Bacillales</taxon>
        <taxon>Thermoactinomycetaceae</taxon>
        <taxon>Kroppenstedtia</taxon>
    </lineage>
</organism>
<dbReference type="KEGG" id="kpul:GXN76_08285"/>
<name>A0A7D4BFM3_9BACL</name>
<proteinExistence type="predicted"/>
<evidence type="ECO:0000313" key="2">
    <source>
        <dbReference type="Proteomes" id="UP000503088"/>
    </source>
</evidence>
<dbReference type="AlphaFoldDB" id="A0A7D4BFM3"/>
<protein>
    <submittedName>
        <fullName evidence="1">Uncharacterized protein</fullName>
    </submittedName>
</protein>
<reference evidence="1 2" key="1">
    <citation type="submission" date="2020-01" db="EMBL/GenBank/DDBJ databases">
        <authorList>
            <person name="Gulvik C.A."/>
            <person name="Batra D.G."/>
        </authorList>
    </citation>
    <scope>NUCLEOTIDE SEQUENCE [LARGE SCALE GENOMIC DNA]</scope>
    <source>
        <strain evidence="1 2">W9323</strain>
    </source>
</reference>
<gene>
    <name evidence="1" type="ORF">GXN76_08285</name>
</gene>
<dbReference type="RefSeq" id="WP_173222192.1">
    <property type="nucleotide sequence ID" value="NZ_CP048104.1"/>
</dbReference>
<keyword evidence="2" id="KW-1185">Reference proteome</keyword>
<accession>A0A7D4BFM3</accession>
<evidence type="ECO:0000313" key="1">
    <source>
        <dbReference type="EMBL" id="QKG84472.1"/>
    </source>
</evidence>
<dbReference type="EMBL" id="CP048104">
    <property type="protein sequence ID" value="QKG84472.1"/>
    <property type="molecule type" value="Genomic_DNA"/>
</dbReference>